<dbReference type="Pfam" id="PF16255">
    <property type="entry name" value="Lipase_GDSL_lke"/>
    <property type="match status" value="1"/>
</dbReference>
<evidence type="ECO:0000313" key="2">
    <source>
        <dbReference type="EMBL" id="SDZ76736.1"/>
    </source>
</evidence>
<keyword evidence="3" id="KW-1185">Reference proteome</keyword>
<protein>
    <submittedName>
        <fullName evidence="2">GDSL-like Lipase/Acylhydrolase</fullName>
    </submittedName>
</protein>
<evidence type="ECO:0000256" key="1">
    <source>
        <dbReference type="SAM" id="SignalP"/>
    </source>
</evidence>
<dbReference type="GO" id="GO:0016788">
    <property type="term" value="F:hydrolase activity, acting on ester bonds"/>
    <property type="evidence" value="ECO:0007669"/>
    <property type="project" value="UniProtKB-ARBA"/>
</dbReference>
<sequence>MKNLWTVYLLIMSALCYSLTGLGQSHTPKKVSILGDSYSTFEGYLTPDSNYNWYYKIPRQKNDVRKVSQTWWHLFIKGHQDVLETNNSFSGATICYTGYHKDDYSRESFVARMYNLGHPDIIFIFGATNDSWADSPIGDYQYSDWKTAQLYSFRPAMAYMLAHMVKQYPDTKIYFLLNDGLKDSINKSVIEICKHYNIDCIKLTGIDKQSGHPSIKGMAQINDQISAYIKKERTGHLAGNR</sequence>
<dbReference type="CDD" id="cd00229">
    <property type="entry name" value="SGNH_hydrolase"/>
    <property type="match status" value="1"/>
</dbReference>
<name>A0A1H3VPM9_9BACT</name>
<feature type="signal peptide" evidence="1">
    <location>
        <begin position="1"/>
        <end position="23"/>
    </location>
</feature>
<reference evidence="2 3" key="1">
    <citation type="submission" date="2016-10" db="EMBL/GenBank/DDBJ databases">
        <authorList>
            <person name="de Groot N.N."/>
        </authorList>
    </citation>
    <scope>NUCLEOTIDE SEQUENCE [LARGE SCALE GENOMIC DNA]</scope>
    <source>
        <strain evidence="2 3">Vu-144</strain>
    </source>
</reference>
<dbReference type="STRING" id="551991.SAMN05192529_101342"/>
<proteinExistence type="predicted"/>
<dbReference type="Gene3D" id="3.40.50.1110">
    <property type="entry name" value="SGNH hydrolase"/>
    <property type="match status" value="1"/>
</dbReference>
<dbReference type="InterPro" id="IPR032588">
    <property type="entry name" value="Lipase_GDSL_lke"/>
</dbReference>
<dbReference type="InterPro" id="IPR036514">
    <property type="entry name" value="SGNH_hydro_sf"/>
</dbReference>
<keyword evidence="1" id="KW-0732">Signal</keyword>
<dbReference type="Proteomes" id="UP000199041">
    <property type="component" value="Unassembled WGS sequence"/>
</dbReference>
<dbReference type="OrthoDB" id="1246242at2"/>
<dbReference type="SUPFAM" id="SSF52266">
    <property type="entry name" value="SGNH hydrolase"/>
    <property type="match status" value="1"/>
</dbReference>
<dbReference type="EMBL" id="FNQY01000001">
    <property type="protein sequence ID" value="SDZ76736.1"/>
    <property type="molecule type" value="Genomic_DNA"/>
</dbReference>
<dbReference type="RefSeq" id="WP_091392482.1">
    <property type="nucleotide sequence ID" value="NZ_FNQY01000001.1"/>
</dbReference>
<dbReference type="AlphaFoldDB" id="A0A1H3VPM9"/>
<feature type="chain" id="PRO_5011530236" evidence="1">
    <location>
        <begin position="24"/>
        <end position="241"/>
    </location>
</feature>
<organism evidence="2 3">
    <name type="scientific">Arachidicoccus rhizosphaerae</name>
    <dbReference type="NCBI Taxonomy" id="551991"/>
    <lineage>
        <taxon>Bacteria</taxon>
        <taxon>Pseudomonadati</taxon>
        <taxon>Bacteroidota</taxon>
        <taxon>Chitinophagia</taxon>
        <taxon>Chitinophagales</taxon>
        <taxon>Chitinophagaceae</taxon>
        <taxon>Arachidicoccus</taxon>
    </lineage>
</organism>
<gene>
    <name evidence="2" type="ORF">SAMN05192529_101342</name>
</gene>
<keyword evidence="2" id="KW-0378">Hydrolase</keyword>
<evidence type="ECO:0000313" key="3">
    <source>
        <dbReference type="Proteomes" id="UP000199041"/>
    </source>
</evidence>
<accession>A0A1H3VPM9</accession>